<dbReference type="Pfam" id="PF03466">
    <property type="entry name" value="LysR_substrate"/>
    <property type="match status" value="1"/>
</dbReference>
<name>A0ABZ2M3X6_9BACT</name>
<evidence type="ECO:0000256" key="4">
    <source>
        <dbReference type="ARBA" id="ARBA00023163"/>
    </source>
</evidence>
<dbReference type="Proteomes" id="UP001370348">
    <property type="component" value="Chromosome"/>
</dbReference>
<keyword evidence="2" id="KW-0805">Transcription regulation</keyword>
<dbReference type="InterPro" id="IPR036390">
    <property type="entry name" value="WH_DNA-bd_sf"/>
</dbReference>
<comment type="similarity">
    <text evidence="1">Belongs to the LysR transcriptional regulatory family.</text>
</comment>
<dbReference type="EMBL" id="CP089984">
    <property type="protein sequence ID" value="WXB17842.1"/>
    <property type="molecule type" value="Genomic_DNA"/>
</dbReference>
<dbReference type="Gene3D" id="3.40.190.290">
    <property type="match status" value="1"/>
</dbReference>
<dbReference type="PANTHER" id="PTHR30537:SF5">
    <property type="entry name" value="HTH-TYPE TRANSCRIPTIONAL ACTIVATOR TTDR-RELATED"/>
    <property type="match status" value="1"/>
</dbReference>
<proteinExistence type="inferred from homology"/>
<evidence type="ECO:0000313" key="7">
    <source>
        <dbReference type="Proteomes" id="UP001370348"/>
    </source>
</evidence>
<feature type="domain" description="HTH lysR-type" evidence="5">
    <location>
        <begin position="6"/>
        <end position="63"/>
    </location>
</feature>
<keyword evidence="3" id="KW-0238">DNA-binding</keyword>
<evidence type="ECO:0000256" key="3">
    <source>
        <dbReference type="ARBA" id="ARBA00023125"/>
    </source>
</evidence>
<dbReference type="InterPro" id="IPR000847">
    <property type="entry name" value="LysR_HTH_N"/>
</dbReference>
<dbReference type="RefSeq" id="WP_394827485.1">
    <property type="nucleotide sequence ID" value="NZ_CP089984.1"/>
</dbReference>
<protein>
    <submittedName>
        <fullName evidence="6">LysR family transcriptional regulator</fullName>
    </submittedName>
</protein>
<dbReference type="InterPro" id="IPR036388">
    <property type="entry name" value="WH-like_DNA-bd_sf"/>
</dbReference>
<gene>
    <name evidence="6" type="ORF">LZC94_11325</name>
</gene>
<dbReference type="SUPFAM" id="SSF46785">
    <property type="entry name" value="Winged helix' DNA-binding domain"/>
    <property type="match status" value="1"/>
</dbReference>
<dbReference type="PROSITE" id="PS50931">
    <property type="entry name" value="HTH_LYSR"/>
    <property type="match status" value="1"/>
</dbReference>
<dbReference type="PANTHER" id="PTHR30537">
    <property type="entry name" value="HTH-TYPE TRANSCRIPTIONAL REGULATOR"/>
    <property type="match status" value="1"/>
</dbReference>
<evidence type="ECO:0000313" key="6">
    <source>
        <dbReference type="EMBL" id="WXB17842.1"/>
    </source>
</evidence>
<dbReference type="Gene3D" id="1.10.10.10">
    <property type="entry name" value="Winged helix-like DNA-binding domain superfamily/Winged helix DNA-binding domain"/>
    <property type="match status" value="1"/>
</dbReference>
<dbReference type="Pfam" id="PF00126">
    <property type="entry name" value="HTH_1"/>
    <property type="match status" value="1"/>
</dbReference>
<evidence type="ECO:0000256" key="1">
    <source>
        <dbReference type="ARBA" id="ARBA00009437"/>
    </source>
</evidence>
<keyword evidence="4" id="KW-0804">Transcription</keyword>
<evidence type="ECO:0000259" key="5">
    <source>
        <dbReference type="PROSITE" id="PS50931"/>
    </source>
</evidence>
<dbReference type="SUPFAM" id="SSF53850">
    <property type="entry name" value="Periplasmic binding protein-like II"/>
    <property type="match status" value="1"/>
</dbReference>
<keyword evidence="7" id="KW-1185">Reference proteome</keyword>
<sequence>MTILQEPLTGLAAFVHAVETGSFSAAGRLLGASPSAVSKVVAKLESRLGVRLLQRTTRALHPTAEGLWLYERGQRIVTELAETEVALREAHGPRGLLRITAPVDLGRHWLTKQLPKFFAQYPEITCELSLTDRFVDLVDDRFDVALRMGEAADGPLIRRKLGPTRTSICAAPRYLRRRGTPRHPKDLAAHDCLPYARDGKRQTWTVGNVTVSVTGPFAADNCDALLAMALSGAGVVLLPRIVAAPDVGAGRLRALFPKYPSYGPNVYAVYPEQRHLSPRVRAFVDFLATEYPRSLDVL</sequence>
<dbReference type="CDD" id="cd08422">
    <property type="entry name" value="PBP2_CrgA_like"/>
    <property type="match status" value="1"/>
</dbReference>
<organism evidence="6 7">
    <name type="scientific">Pendulispora albinea</name>
    <dbReference type="NCBI Taxonomy" id="2741071"/>
    <lineage>
        <taxon>Bacteria</taxon>
        <taxon>Pseudomonadati</taxon>
        <taxon>Myxococcota</taxon>
        <taxon>Myxococcia</taxon>
        <taxon>Myxococcales</taxon>
        <taxon>Sorangiineae</taxon>
        <taxon>Pendulisporaceae</taxon>
        <taxon>Pendulispora</taxon>
    </lineage>
</organism>
<accession>A0ABZ2M3X6</accession>
<dbReference type="InterPro" id="IPR058163">
    <property type="entry name" value="LysR-type_TF_proteobact-type"/>
</dbReference>
<evidence type="ECO:0000256" key="2">
    <source>
        <dbReference type="ARBA" id="ARBA00023015"/>
    </source>
</evidence>
<reference evidence="6 7" key="1">
    <citation type="submission" date="2021-12" db="EMBL/GenBank/DDBJ databases">
        <title>Discovery of the Pendulisporaceae a myxobacterial family with distinct sporulation behavior and unique specialized metabolism.</title>
        <authorList>
            <person name="Garcia R."/>
            <person name="Popoff A."/>
            <person name="Bader C.D."/>
            <person name="Loehr J."/>
            <person name="Walesch S."/>
            <person name="Walt C."/>
            <person name="Boldt J."/>
            <person name="Bunk B."/>
            <person name="Haeckl F.J.F.P.J."/>
            <person name="Gunesch A.P."/>
            <person name="Birkelbach J."/>
            <person name="Nuebel U."/>
            <person name="Pietschmann T."/>
            <person name="Bach T."/>
            <person name="Mueller R."/>
        </authorList>
    </citation>
    <scope>NUCLEOTIDE SEQUENCE [LARGE SCALE GENOMIC DNA]</scope>
    <source>
        <strain evidence="6 7">MSr11954</strain>
    </source>
</reference>
<dbReference type="InterPro" id="IPR005119">
    <property type="entry name" value="LysR_subst-bd"/>
</dbReference>